<proteinExistence type="predicted"/>
<dbReference type="InterPro" id="IPR000073">
    <property type="entry name" value="AB_hydrolase_1"/>
</dbReference>
<dbReference type="Gene3D" id="3.40.50.1820">
    <property type="entry name" value="alpha/beta hydrolase"/>
    <property type="match status" value="1"/>
</dbReference>
<sequence>MGKFVLIPGMCHGGWCFEELTGELRAQGHAVYPLTLTGLSERSHLLHGGVNLDTHIQDVTSVLAAENIQDAVLVGHSYGGMVITGAADRAPERVNALVYLDAMVPESGDSTWTLVSDQERRWYMDVVETGYAVRPLPFFDPRATPHPLASLLQPLQLTGDLAHIRRRDYVYAAGWDGQSPFTPVYQRLREDPSWRTYALDSGHNLMRDAPQDLLKILFQVVDPADGEDRDSSTARAATRAVTTTRSSLRASQA</sequence>
<dbReference type="PANTHER" id="PTHR37017">
    <property type="entry name" value="AB HYDROLASE-1 DOMAIN-CONTAINING PROTEIN-RELATED"/>
    <property type="match status" value="1"/>
</dbReference>
<feature type="domain" description="AB hydrolase-1" evidence="2">
    <location>
        <begin position="4"/>
        <end position="213"/>
    </location>
</feature>
<protein>
    <submittedName>
        <fullName evidence="3">Alpha/beta fold hydrolase</fullName>
    </submittedName>
</protein>
<dbReference type="SUPFAM" id="SSF53474">
    <property type="entry name" value="alpha/beta-Hydrolases"/>
    <property type="match status" value="1"/>
</dbReference>
<dbReference type="Proteomes" id="UP001589610">
    <property type="component" value="Unassembled WGS sequence"/>
</dbReference>
<dbReference type="InterPro" id="IPR029058">
    <property type="entry name" value="AB_hydrolase_fold"/>
</dbReference>
<feature type="region of interest" description="Disordered" evidence="1">
    <location>
        <begin position="225"/>
        <end position="253"/>
    </location>
</feature>
<dbReference type="RefSeq" id="WP_386163293.1">
    <property type="nucleotide sequence ID" value="NZ_JBHMBS010000041.1"/>
</dbReference>
<comment type="caution">
    <text evidence="3">The sequence shown here is derived from an EMBL/GenBank/DDBJ whole genome shotgun (WGS) entry which is preliminary data.</text>
</comment>
<dbReference type="EMBL" id="JBHMBS010000041">
    <property type="protein sequence ID" value="MFB9681893.1"/>
    <property type="molecule type" value="Genomic_DNA"/>
</dbReference>
<reference evidence="3 4" key="1">
    <citation type="submission" date="2024-09" db="EMBL/GenBank/DDBJ databases">
        <authorList>
            <person name="Sun Q."/>
            <person name="Mori K."/>
        </authorList>
    </citation>
    <scope>NUCLEOTIDE SEQUENCE [LARGE SCALE GENOMIC DNA]</scope>
    <source>
        <strain evidence="3 4">JCM 3028</strain>
    </source>
</reference>
<dbReference type="Pfam" id="PF12697">
    <property type="entry name" value="Abhydrolase_6"/>
    <property type="match status" value="1"/>
</dbReference>
<organism evidence="3 4">
    <name type="scientific">Streptosporangium vulgare</name>
    <dbReference type="NCBI Taxonomy" id="46190"/>
    <lineage>
        <taxon>Bacteria</taxon>
        <taxon>Bacillati</taxon>
        <taxon>Actinomycetota</taxon>
        <taxon>Actinomycetes</taxon>
        <taxon>Streptosporangiales</taxon>
        <taxon>Streptosporangiaceae</taxon>
        <taxon>Streptosporangium</taxon>
    </lineage>
</organism>
<dbReference type="PANTHER" id="PTHR37017:SF11">
    <property type="entry name" value="ESTERASE_LIPASE_THIOESTERASE DOMAIN-CONTAINING PROTEIN"/>
    <property type="match status" value="1"/>
</dbReference>
<gene>
    <name evidence="3" type="ORF">ACFFRH_41015</name>
</gene>
<accession>A0ABV5TRZ8</accession>
<feature type="compositionally biased region" description="Low complexity" evidence="1">
    <location>
        <begin position="233"/>
        <end position="253"/>
    </location>
</feature>
<keyword evidence="4" id="KW-1185">Reference proteome</keyword>
<evidence type="ECO:0000313" key="3">
    <source>
        <dbReference type="EMBL" id="MFB9681893.1"/>
    </source>
</evidence>
<dbReference type="GO" id="GO:0016787">
    <property type="term" value="F:hydrolase activity"/>
    <property type="evidence" value="ECO:0007669"/>
    <property type="project" value="UniProtKB-KW"/>
</dbReference>
<name>A0ABV5TRZ8_9ACTN</name>
<evidence type="ECO:0000259" key="2">
    <source>
        <dbReference type="Pfam" id="PF12697"/>
    </source>
</evidence>
<keyword evidence="3" id="KW-0378">Hydrolase</keyword>
<evidence type="ECO:0000256" key="1">
    <source>
        <dbReference type="SAM" id="MobiDB-lite"/>
    </source>
</evidence>
<evidence type="ECO:0000313" key="4">
    <source>
        <dbReference type="Proteomes" id="UP001589610"/>
    </source>
</evidence>
<dbReference type="InterPro" id="IPR052897">
    <property type="entry name" value="Sec-Metab_Biosynth_Hydrolase"/>
</dbReference>